<dbReference type="CDD" id="cd24052">
    <property type="entry name" value="ASKHA_NBD_HpPPX-GppA-like"/>
    <property type="match status" value="1"/>
</dbReference>
<protein>
    <submittedName>
        <fullName evidence="3">Phosphatase</fullName>
    </submittedName>
</protein>
<dbReference type="AlphaFoldDB" id="A0A939IGZ3"/>
<dbReference type="InterPro" id="IPR043129">
    <property type="entry name" value="ATPase_NBD"/>
</dbReference>
<feature type="domain" description="Ppx/GppA phosphatase N-terminal" evidence="2">
    <location>
        <begin position="18"/>
        <end position="295"/>
    </location>
</feature>
<dbReference type="Gene3D" id="3.30.420.40">
    <property type="match status" value="1"/>
</dbReference>
<dbReference type="GO" id="GO:0006357">
    <property type="term" value="P:regulation of transcription by RNA polymerase II"/>
    <property type="evidence" value="ECO:0007669"/>
    <property type="project" value="TreeGrafter"/>
</dbReference>
<dbReference type="Proteomes" id="UP000664545">
    <property type="component" value="Unassembled WGS sequence"/>
</dbReference>
<keyword evidence="4" id="KW-1185">Reference proteome</keyword>
<organism evidence="3 4">
    <name type="scientific">Clostridium aminobutyricum</name>
    <dbReference type="NCBI Taxonomy" id="33953"/>
    <lineage>
        <taxon>Bacteria</taxon>
        <taxon>Bacillati</taxon>
        <taxon>Bacillota</taxon>
        <taxon>Clostridia</taxon>
        <taxon>Eubacteriales</taxon>
        <taxon>Clostridiaceae</taxon>
        <taxon>Clostridium</taxon>
    </lineage>
</organism>
<proteinExistence type="inferred from homology"/>
<dbReference type="Pfam" id="PF02541">
    <property type="entry name" value="Ppx-GppA"/>
    <property type="match status" value="1"/>
</dbReference>
<evidence type="ECO:0000313" key="3">
    <source>
        <dbReference type="EMBL" id="MBN7774205.1"/>
    </source>
</evidence>
<evidence type="ECO:0000313" key="4">
    <source>
        <dbReference type="Proteomes" id="UP000664545"/>
    </source>
</evidence>
<reference evidence="3" key="1">
    <citation type="submission" date="2021-02" db="EMBL/GenBank/DDBJ databases">
        <title>Abyssanaerobacter marinus gen.nov., sp., nov, anaerobic bacterium isolated from the Onnuri vent field of Indian Ocean and suggestion of Mogibacteriaceae fam. nov., and proposal of reclassification of ambiguous this family's genus member.</title>
        <authorList>
            <person name="Kim Y.J."/>
            <person name="Yang J.-A."/>
        </authorList>
    </citation>
    <scope>NUCLEOTIDE SEQUENCE</scope>
    <source>
        <strain evidence="3">DSM 2634</strain>
    </source>
</reference>
<dbReference type="SUPFAM" id="SSF53067">
    <property type="entry name" value="Actin-like ATPase domain"/>
    <property type="match status" value="2"/>
</dbReference>
<sequence length="309" mass="34522">MMYGVIDIGSNTIRLSLYKKTDSSFKLMLNKKNMAGLAGHVSRNGNLSKKGIKKTIGILRAYRQILNNIEVKEVFVFATASLRNVKNTQEAIKIINEQTGFDIDLVSGEQEAIYDFVGATHVMNLDKGILIDIGGGSTELVFYSNGEIEKAVSLPIGSLSLYTKFVKNILPTKKELSKMKDCINDELKTIEISGEYQIICGVGGTIRGACKLNNEIFDMVSGNRNIEIKRLNEMLRDFSEERKYAVQKIIKNIPDRIHTIIPGMTILESISEKYNSETIVVSEYGIREGYLYTKLFLEGSNSDSSDSEQ</sequence>
<dbReference type="EMBL" id="JAFJZZ010000007">
    <property type="protein sequence ID" value="MBN7774205.1"/>
    <property type="molecule type" value="Genomic_DNA"/>
</dbReference>
<dbReference type="PANTHER" id="PTHR30005:SF0">
    <property type="entry name" value="RETROGRADE REGULATION PROTEIN 2"/>
    <property type="match status" value="1"/>
</dbReference>
<name>A0A939IGZ3_CLOAM</name>
<gene>
    <name evidence="3" type="ORF">JYB65_12625</name>
</gene>
<accession>A0A939IGZ3</accession>
<dbReference type="PANTHER" id="PTHR30005">
    <property type="entry name" value="EXOPOLYPHOSPHATASE"/>
    <property type="match status" value="1"/>
</dbReference>
<dbReference type="Gene3D" id="3.30.420.150">
    <property type="entry name" value="Exopolyphosphatase. Domain 2"/>
    <property type="match status" value="1"/>
</dbReference>
<evidence type="ECO:0000259" key="2">
    <source>
        <dbReference type="Pfam" id="PF02541"/>
    </source>
</evidence>
<dbReference type="InterPro" id="IPR003695">
    <property type="entry name" value="Ppx_GppA_N"/>
</dbReference>
<dbReference type="RefSeq" id="WP_206583046.1">
    <property type="nucleotide sequence ID" value="NZ_JAFJZZ010000007.1"/>
</dbReference>
<comment type="caution">
    <text evidence="3">The sequence shown here is derived from an EMBL/GenBank/DDBJ whole genome shotgun (WGS) entry which is preliminary data.</text>
</comment>
<comment type="similarity">
    <text evidence="1">Belongs to the GppA/Ppx family.</text>
</comment>
<evidence type="ECO:0000256" key="1">
    <source>
        <dbReference type="ARBA" id="ARBA00007125"/>
    </source>
</evidence>
<dbReference type="InterPro" id="IPR050273">
    <property type="entry name" value="GppA/Ppx_hydrolase"/>
</dbReference>